<gene>
    <name evidence="1" type="ORF">CXG49_24165</name>
    <name evidence="2" type="ORF">CXG53_24245</name>
</gene>
<reference evidence="3 4" key="1">
    <citation type="submission" date="2017-12" db="EMBL/GenBank/DDBJ databases">
        <title>Detection of the carbapenemase gene blaVIM-5 in members of the Pseudomonas putida group isolated from polluted Nigerian wetlands.</title>
        <authorList>
            <person name="Adelowo O."/>
            <person name="Vollmers J."/>
            <person name="Maeusezahl I."/>
            <person name="Kaster A.-K."/>
            <person name="Mueller J.A."/>
        </authorList>
    </citation>
    <scope>NUCLEOTIDE SEQUENCE [LARGE SCALE GENOMIC DNA]</scope>
    <source>
        <strain evidence="2 3">MR119</strain>
        <strain evidence="1 4">MR144</strain>
    </source>
</reference>
<evidence type="ECO:0000313" key="1">
    <source>
        <dbReference type="EMBL" id="PLV13484.1"/>
    </source>
</evidence>
<dbReference type="RefSeq" id="WP_102082634.1">
    <property type="nucleotide sequence ID" value="NZ_CP194068.1"/>
</dbReference>
<dbReference type="EMBL" id="PJCQ01000031">
    <property type="protein sequence ID" value="PLV13484.1"/>
    <property type="molecule type" value="Genomic_DNA"/>
</dbReference>
<dbReference type="AlphaFoldDB" id="A0AAX0VPN7"/>
<evidence type="ECO:0008006" key="5">
    <source>
        <dbReference type="Google" id="ProtNLM"/>
    </source>
</evidence>
<dbReference type="Proteomes" id="UP000234839">
    <property type="component" value="Unassembled WGS sequence"/>
</dbReference>
<name>A0AAX0VPN7_9PSED</name>
<accession>A0AAX0VPN7</accession>
<dbReference type="Proteomes" id="UP000234878">
    <property type="component" value="Unassembled WGS sequence"/>
</dbReference>
<evidence type="ECO:0000313" key="2">
    <source>
        <dbReference type="EMBL" id="PLV21589.1"/>
    </source>
</evidence>
<sequence length="164" mass="18513">MHIVLDGGFCFSEAPWLSWSEIKYGLDRGFLTPLGVVEYAVKSLSAESSAEQYELACLSGDDADDVRDCVDRIAVRDVQCDRCSEEVWIFLVLLWVLVNRDRYQDPLGVVEGVYADFDYPESVAPIVRYMPAVDSALEGDDQLYKKWSSMLELSRLKLQAGRSV</sequence>
<proteinExistence type="predicted"/>
<keyword evidence="3" id="KW-1185">Reference proteome</keyword>
<dbReference type="InterPro" id="IPR016630">
    <property type="entry name" value="UCP015278"/>
</dbReference>
<comment type="caution">
    <text evidence="1">The sequence shown here is derived from an EMBL/GenBank/DDBJ whole genome shotgun (WGS) entry which is preliminary data.</text>
</comment>
<dbReference type="EMBL" id="PJCP01000028">
    <property type="protein sequence ID" value="PLV21589.1"/>
    <property type="molecule type" value="Genomic_DNA"/>
</dbReference>
<evidence type="ECO:0000313" key="3">
    <source>
        <dbReference type="Proteomes" id="UP000234839"/>
    </source>
</evidence>
<dbReference type="Pfam" id="PF10004">
    <property type="entry name" value="DUF2247"/>
    <property type="match status" value="1"/>
</dbReference>
<evidence type="ECO:0000313" key="4">
    <source>
        <dbReference type="Proteomes" id="UP000234878"/>
    </source>
</evidence>
<protein>
    <recommendedName>
        <fullName evidence="5">DUF2247 domain-containing protein</fullName>
    </recommendedName>
</protein>
<organism evidence="1 4">
    <name type="scientific">Pseudomonas guariconensis</name>
    <dbReference type="NCBI Taxonomy" id="1288410"/>
    <lineage>
        <taxon>Bacteria</taxon>
        <taxon>Pseudomonadati</taxon>
        <taxon>Pseudomonadota</taxon>
        <taxon>Gammaproteobacteria</taxon>
        <taxon>Pseudomonadales</taxon>
        <taxon>Pseudomonadaceae</taxon>
        <taxon>Pseudomonas</taxon>
    </lineage>
</organism>